<gene>
    <name evidence="4" type="ORF">MUB46_08180</name>
</gene>
<feature type="domain" description="DhaL" evidence="3">
    <location>
        <begin position="4"/>
        <end position="197"/>
    </location>
</feature>
<dbReference type="InterPro" id="IPR050861">
    <property type="entry name" value="Dihydroxyacetone_Kinase"/>
</dbReference>
<organism evidence="4 5">
    <name type="scientific">Microbaculum marinisediminis</name>
    <dbReference type="NCBI Taxonomy" id="2931392"/>
    <lineage>
        <taxon>Bacteria</taxon>
        <taxon>Pseudomonadati</taxon>
        <taxon>Pseudomonadota</taxon>
        <taxon>Alphaproteobacteria</taxon>
        <taxon>Hyphomicrobiales</taxon>
        <taxon>Tepidamorphaceae</taxon>
        <taxon>Microbaculum</taxon>
    </lineage>
</organism>
<protein>
    <submittedName>
        <fullName evidence="4">Dihydroxyacetone kinase subunit L</fullName>
    </submittedName>
</protein>
<keyword evidence="2 4" id="KW-0418">Kinase</keyword>
<dbReference type="Proteomes" id="UP001320898">
    <property type="component" value="Unassembled WGS sequence"/>
</dbReference>
<keyword evidence="1" id="KW-0808">Transferase</keyword>
<dbReference type="GO" id="GO:0005829">
    <property type="term" value="C:cytosol"/>
    <property type="evidence" value="ECO:0007669"/>
    <property type="project" value="TreeGrafter"/>
</dbReference>
<sequence>MTPADIADFISDLDAAIGREEQRLNAADAMLGDGDTGSMLNRLIKAMTAARVETARGLSDAVLQLAQASMKETGSSLGTLVATAAMTFAKEAKAAGDKLGAEDMGRVVAAMRDAVSARGKAAPGDKTVVDSLTAIARALDEGPPTRATAAAAAWSALDDIRDRPCRIGRARMFAERSKGGDDPGMLAVAVLLDNKETVHDD</sequence>
<dbReference type="PANTHER" id="PTHR28629:SF4">
    <property type="entry name" value="TRIOKINASE_FMN CYCLASE"/>
    <property type="match status" value="1"/>
</dbReference>
<dbReference type="SUPFAM" id="SSF101473">
    <property type="entry name" value="DhaL-like"/>
    <property type="match status" value="1"/>
</dbReference>
<name>A0AAW5QXE1_9HYPH</name>
<evidence type="ECO:0000256" key="1">
    <source>
        <dbReference type="ARBA" id="ARBA00022679"/>
    </source>
</evidence>
<dbReference type="AlphaFoldDB" id="A0AAW5QXE1"/>
<dbReference type="InterPro" id="IPR036117">
    <property type="entry name" value="DhaL_dom_sf"/>
</dbReference>
<evidence type="ECO:0000313" key="4">
    <source>
        <dbReference type="EMBL" id="MCT8971827.1"/>
    </source>
</evidence>
<dbReference type="InterPro" id="IPR004007">
    <property type="entry name" value="DhaL_dom"/>
</dbReference>
<dbReference type="Pfam" id="PF02734">
    <property type="entry name" value="Dak2"/>
    <property type="match status" value="1"/>
</dbReference>
<evidence type="ECO:0000259" key="3">
    <source>
        <dbReference type="PROSITE" id="PS51480"/>
    </source>
</evidence>
<keyword evidence="5" id="KW-1185">Reference proteome</keyword>
<dbReference type="SMART" id="SM01120">
    <property type="entry name" value="Dak2"/>
    <property type="match status" value="1"/>
</dbReference>
<evidence type="ECO:0000313" key="5">
    <source>
        <dbReference type="Proteomes" id="UP001320898"/>
    </source>
</evidence>
<dbReference type="RefSeq" id="WP_261615545.1">
    <property type="nucleotide sequence ID" value="NZ_JALIDZ010000003.1"/>
</dbReference>
<accession>A0AAW5QXE1</accession>
<comment type="caution">
    <text evidence="4">The sequence shown here is derived from an EMBL/GenBank/DDBJ whole genome shotgun (WGS) entry which is preliminary data.</text>
</comment>
<proteinExistence type="predicted"/>
<dbReference type="PROSITE" id="PS51480">
    <property type="entry name" value="DHAL"/>
    <property type="match status" value="1"/>
</dbReference>
<reference evidence="4 5" key="1">
    <citation type="submission" date="2022-04" db="EMBL/GenBank/DDBJ databases">
        <authorList>
            <person name="Ye Y.-Q."/>
            <person name="Du Z.-J."/>
        </authorList>
    </citation>
    <scope>NUCLEOTIDE SEQUENCE [LARGE SCALE GENOMIC DNA]</scope>
    <source>
        <strain evidence="4 5">A6E488</strain>
    </source>
</reference>
<dbReference type="EMBL" id="JALIDZ010000003">
    <property type="protein sequence ID" value="MCT8971827.1"/>
    <property type="molecule type" value="Genomic_DNA"/>
</dbReference>
<dbReference type="GO" id="GO:0019563">
    <property type="term" value="P:glycerol catabolic process"/>
    <property type="evidence" value="ECO:0007669"/>
    <property type="project" value="TreeGrafter"/>
</dbReference>
<evidence type="ECO:0000256" key="2">
    <source>
        <dbReference type="ARBA" id="ARBA00022777"/>
    </source>
</evidence>
<dbReference type="PANTHER" id="PTHR28629">
    <property type="entry name" value="TRIOKINASE/FMN CYCLASE"/>
    <property type="match status" value="1"/>
</dbReference>
<dbReference type="Gene3D" id="1.25.40.340">
    <property type="match status" value="1"/>
</dbReference>
<dbReference type="GO" id="GO:0004371">
    <property type="term" value="F:glycerone kinase activity"/>
    <property type="evidence" value="ECO:0007669"/>
    <property type="project" value="InterPro"/>
</dbReference>